<sequence length="310" mass="34809">MSKHLVYRSVRTFATDNKSPFLSDILARIEKINLNKDSFQKDTQKKPRRRTPNKPKADITSAGAKNSLKEDITSPVVDKKASSSADGSFKLQKIKFADHPLFSGKLDRSKFTRTDQSPRRNTQRPRTRPDGVNTSTTKGTTSRPNRSPRPKRDSKPSRTAKGLDDDRIFSRTVEPKSYSPSLTNHFLYGKPTTVQMNLTSRITSLIKSQLLGSKYPFKLPRSIIEAAPAETSNRFLLSSSSYSLELDQEKVRTEFNTIVKGQATKIAGDSNAVKLLNQNPTVNLSAKSKMASIIQEQKFHDLFKDASWKS</sequence>
<dbReference type="KEGG" id="cten:18247625"/>
<name>G3BAJ0_CANTC</name>
<dbReference type="STRING" id="590646.G3BAJ0"/>
<proteinExistence type="predicted"/>
<feature type="compositionally biased region" description="Polar residues" evidence="1">
    <location>
        <begin position="132"/>
        <end position="145"/>
    </location>
</feature>
<dbReference type="eggNOG" id="ENOG502QSCZ">
    <property type="taxonomic scope" value="Eukaryota"/>
</dbReference>
<dbReference type="Proteomes" id="UP000000707">
    <property type="component" value="Unassembled WGS sequence"/>
</dbReference>
<dbReference type="AlphaFoldDB" id="G3BAJ0"/>
<feature type="region of interest" description="Disordered" evidence="1">
    <location>
        <begin position="36"/>
        <end position="85"/>
    </location>
</feature>
<evidence type="ECO:0000313" key="2">
    <source>
        <dbReference type="EMBL" id="EGV61414.1"/>
    </source>
</evidence>
<evidence type="ECO:0000256" key="1">
    <source>
        <dbReference type="SAM" id="MobiDB-lite"/>
    </source>
</evidence>
<feature type="region of interest" description="Disordered" evidence="1">
    <location>
        <begin position="107"/>
        <end position="182"/>
    </location>
</feature>
<feature type="compositionally biased region" description="Basic and acidic residues" evidence="1">
    <location>
        <begin position="107"/>
        <end position="118"/>
    </location>
</feature>
<dbReference type="HOGENOM" id="CLU_794795_0_0_1"/>
<feature type="compositionally biased region" description="Basic and acidic residues" evidence="1">
    <location>
        <begin position="36"/>
        <end position="45"/>
    </location>
</feature>
<dbReference type="GeneID" id="18247625"/>
<dbReference type="EMBL" id="GL996527">
    <property type="protein sequence ID" value="EGV61414.1"/>
    <property type="molecule type" value="Genomic_DNA"/>
</dbReference>
<dbReference type="RefSeq" id="XP_006687584.1">
    <property type="nucleotide sequence ID" value="XM_006687521.1"/>
</dbReference>
<keyword evidence="3" id="KW-1185">Reference proteome</keyword>
<evidence type="ECO:0000313" key="3">
    <source>
        <dbReference type="Proteomes" id="UP000000707"/>
    </source>
</evidence>
<reference evidence="2 3" key="1">
    <citation type="journal article" date="2011" name="Proc. Natl. Acad. Sci. U.S.A.">
        <title>Comparative genomics of xylose-fermenting fungi for enhanced biofuel production.</title>
        <authorList>
            <person name="Wohlbach D.J."/>
            <person name="Kuo A."/>
            <person name="Sato T.K."/>
            <person name="Potts K.M."/>
            <person name="Salamov A.A."/>
            <person name="LaButti K.M."/>
            <person name="Sun H."/>
            <person name="Clum A."/>
            <person name="Pangilinan J.L."/>
            <person name="Lindquist E.A."/>
            <person name="Lucas S."/>
            <person name="Lapidus A."/>
            <person name="Jin M."/>
            <person name="Gunawan C."/>
            <person name="Balan V."/>
            <person name="Dale B.E."/>
            <person name="Jeffries T.W."/>
            <person name="Zinkel R."/>
            <person name="Barry K.W."/>
            <person name="Grigoriev I.V."/>
            <person name="Gasch A.P."/>
        </authorList>
    </citation>
    <scope>NUCLEOTIDE SEQUENCE [LARGE SCALE GENOMIC DNA]</scope>
    <source>
        <strain evidence="3">ATCC 10573 / BCRC 21748 / CBS 615 / JCM 9827 / NBRC 10315 / NRRL Y-1498 / VKM Y-70</strain>
    </source>
</reference>
<gene>
    <name evidence="2" type="ORF">CANTEDRAFT_114893</name>
</gene>
<organism evidence="3">
    <name type="scientific">Candida tenuis (strain ATCC 10573 / BCRC 21748 / CBS 615 / JCM 9827 / NBRC 10315 / NRRL Y-1498 / VKM Y-70)</name>
    <name type="common">Yeast</name>
    <name type="synonym">Yamadazyma tenuis</name>
    <dbReference type="NCBI Taxonomy" id="590646"/>
    <lineage>
        <taxon>Eukaryota</taxon>
        <taxon>Fungi</taxon>
        <taxon>Dikarya</taxon>
        <taxon>Ascomycota</taxon>
        <taxon>Saccharomycotina</taxon>
        <taxon>Pichiomycetes</taxon>
        <taxon>Debaryomycetaceae</taxon>
        <taxon>Yamadazyma</taxon>
    </lineage>
</organism>
<feature type="compositionally biased region" description="Basic and acidic residues" evidence="1">
    <location>
        <begin position="67"/>
        <end position="81"/>
    </location>
</feature>
<accession>G3BAJ0</accession>
<dbReference type="OrthoDB" id="4019734at2759"/>
<protein>
    <submittedName>
        <fullName evidence="2">Uncharacterized protein</fullName>
    </submittedName>
</protein>
<feature type="compositionally biased region" description="Basic and acidic residues" evidence="1">
    <location>
        <begin position="150"/>
        <end position="169"/>
    </location>
</feature>